<feature type="compositionally biased region" description="Polar residues" evidence="1">
    <location>
        <begin position="1513"/>
        <end position="1524"/>
    </location>
</feature>
<feature type="region of interest" description="Disordered" evidence="1">
    <location>
        <begin position="102"/>
        <end position="130"/>
    </location>
</feature>
<dbReference type="EMBL" id="BLIY01000007">
    <property type="protein sequence ID" value="GFE53818.1"/>
    <property type="molecule type" value="Genomic_DNA"/>
</dbReference>
<feature type="compositionally biased region" description="Polar residues" evidence="1">
    <location>
        <begin position="116"/>
        <end position="130"/>
    </location>
</feature>
<feature type="compositionally biased region" description="Acidic residues" evidence="1">
    <location>
        <begin position="16"/>
        <end position="26"/>
    </location>
</feature>
<feature type="region of interest" description="Disordered" evidence="1">
    <location>
        <begin position="1"/>
        <end position="47"/>
    </location>
</feature>
<protein>
    <submittedName>
        <fullName evidence="2">Uncharacterized protein</fullName>
    </submittedName>
</protein>
<reference evidence="2" key="1">
    <citation type="submission" date="2019-12" db="EMBL/GenBank/DDBJ databases">
        <title>Genome sequence of Babesia ovis.</title>
        <authorList>
            <person name="Yamagishi J."/>
            <person name="Sevinc F."/>
            <person name="Xuan X."/>
        </authorList>
    </citation>
    <scope>NUCLEOTIDE SEQUENCE</scope>
    <source>
        <strain evidence="2">Selcuk</strain>
    </source>
</reference>
<keyword evidence="3" id="KW-1185">Reference proteome</keyword>
<name>A0A9W5WUE3_BABOV</name>
<feature type="region of interest" description="Disordered" evidence="1">
    <location>
        <begin position="1415"/>
        <end position="1448"/>
    </location>
</feature>
<dbReference type="Proteomes" id="UP001057455">
    <property type="component" value="Unassembled WGS sequence"/>
</dbReference>
<evidence type="ECO:0000313" key="3">
    <source>
        <dbReference type="Proteomes" id="UP001057455"/>
    </source>
</evidence>
<feature type="compositionally biased region" description="Polar residues" evidence="1">
    <location>
        <begin position="213"/>
        <end position="224"/>
    </location>
</feature>
<comment type="caution">
    <text evidence="2">The sequence shown here is derived from an EMBL/GenBank/DDBJ whole genome shotgun (WGS) entry which is preliminary data.</text>
</comment>
<gene>
    <name evidence="2" type="ORF">BaOVIS_012220</name>
</gene>
<sequence>MLDPGSVVEPHPTDPADGDVTMDEEPGSATSLNDPISVLPSSEATALPIPHNAHAEMSSNVGFREPRMFEHSLNELSHNIKSVHPNTTDSTLESLHQRVASIGQDTSISPLVKRGQPSSNDHTPEQKMTNDLSSLVDSYRRTISNASGADVSSDSYKSVVSGNARPTCFGVPKIRSVGFDISPEEALKMLSECDGGSARSSRSCTTDGRDVSPANNTFTRPQNDSARHPSKERMNLDDELLGFLRSQTIQSMNMPRTPCTDDSPPTESGAGHRPPNGAAKSSNNTDTASASQCKTDSSGFRPIPDYSAYFKEDSETFSQLRALFTKRTTTHSDSGEVTPPPSTLPTDDADFGLQPVSPILEWLPEEPTQSEQPPESNVNVSELFTESNIYTPYDMYGEPYFASDHPDNKGDVNAKVRLLRQVHESLYTTSDVASLGTIEKFMLELLQPASDFGNLSAYGRLLAFINLSALRRHMSQLSALYCHPEMAVVRHVMRYNEEGAIKKALHISESVANGQMNDKAGYAAIAELIARLDRKLPIDPEKGSYDNILNVDSPSGSGYSQGGRPRSIKCNRQLLTMLDDLSALYRSGGEAHFPRFVCGTIDRRHVTHDETLSVPFDKGDRRTIHVQFERMDNLPTTSWPTTTNIPHTLTEGLRVQVLPTKQHTSMYWTVGTIKSVSSGVLMVATDSQAVKEPSRSAPTDRMYMMRNFVPPNVPLTRLEKAQWRMLPREFEPERDLYIGSCLSVYDATIGGYVDRVVVNIIYGDAGCCCVAPVKPPNDETLFETSLIPLDSSREVKNSDSSTSDSMTSTGLSLTNCQVTNTVGVLPDTDSAASEDIAPENEELITDGFTNGVPTGHNASTDHGHTMAAATEQTSITNLDISVSPRELDDMAIRIDVSPLIPTCQCNGHTLRVFEGRSSTFGSVGTLQPKRVVLTSLYDRTDVTLDIVSLRAYKLNYDLQSHFDCAATASPSGTNSHTMQFQHCVWVVPRHLPFTDIRTDALPKAKIGSKWFFEPERCLMIFPYNKGVDILQEIPRLVSFLHPELNFMALCAGIWSVRAAGRSIGESHQVTNDSTSGVDGSSSRPEVVSLTRSQKAATRELTFDDIVNEACIGVTRCSISIVRRLFGCTSVISLWMILDGVDVDNLESSEPTLRIHIPEKPNCTTCGGAVYARDGVMKALPADSPVILPTTNLVPRAGDSDRITNVSAPPPMNLLSSEITSDSGAYAESLMDACMNSLSNAGMNIQELRNGAQTKGLIDPMANIINSKPAQSCAPGAANIQGHAESATHTRAMPIFNDLESTEEVIQLLQGLSTCRWRLTREFSASCNGDDDVAAAASRVQHHPLGSTVPRNCSGKSEFIAKLAQFLSSTRRARDTRIDVDLYRDAYSTSSEHFNPRSIEAVLLRGWGAFLMGQHTRASQQAQRDIPNAASGGHSMKPSGATDSTGGLGSSFKPGFGGYRGDLHSFCDIFNEHDPLSGPLMSHLLDDDLDSDPAPGGPTKRKPRDDKRPRNSRVEPTSNVRSGSSDQRRSSVEQPKKPRKPSKSLLARLAESEYCEFKDKEVRYKFVSVVKWDEDLEPSALVTGAQ</sequence>
<evidence type="ECO:0000313" key="2">
    <source>
        <dbReference type="EMBL" id="GFE53818.1"/>
    </source>
</evidence>
<feature type="region of interest" description="Disordered" evidence="1">
    <location>
        <begin position="1480"/>
        <end position="1544"/>
    </location>
</feature>
<feature type="region of interest" description="Disordered" evidence="1">
    <location>
        <begin position="192"/>
        <end position="233"/>
    </location>
</feature>
<feature type="compositionally biased region" description="Basic and acidic residues" evidence="1">
    <location>
        <begin position="1525"/>
        <end position="1535"/>
    </location>
</feature>
<feature type="compositionally biased region" description="Basic and acidic residues" evidence="1">
    <location>
        <begin position="1502"/>
        <end position="1512"/>
    </location>
</feature>
<feature type="compositionally biased region" description="Polar residues" evidence="1">
    <location>
        <begin position="279"/>
        <end position="298"/>
    </location>
</feature>
<dbReference type="OrthoDB" id="361597at2759"/>
<proteinExistence type="predicted"/>
<accession>A0A9W5WUE3</accession>
<evidence type="ECO:0000256" key="1">
    <source>
        <dbReference type="SAM" id="MobiDB-lite"/>
    </source>
</evidence>
<feature type="region of interest" description="Disordered" evidence="1">
    <location>
        <begin position="250"/>
        <end position="298"/>
    </location>
</feature>
<feature type="compositionally biased region" description="Polar residues" evidence="1">
    <location>
        <begin position="28"/>
        <end position="44"/>
    </location>
</feature>
<organism evidence="2 3">
    <name type="scientific">Babesia ovis</name>
    <dbReference type="NCBI Taxonomy" id="5869"/>
    <lineage>
        <taxon>Eukaryota</taxon>
        <taxon>Sar</taxon>
        <taxon>Alveolata</taxon>
        <taxon>Apicomplexa</taxon>
        <taxon>Aconoidasida</taxon>
        <taxon>Piroplasmida</taxon>
        <taxon>Babesiidae</taxon>
        <taxon>Babesia</taxon>
    </lineage>
</organism>